<dbReference type="InterPro" id="IPR031099">
    <property type="entry name" value="BRCA1-associated"/>
</dbReference>
<dbReference type="InterPro" id="IPR017907">
    <property type="entry name" value="Znf_RING_CS"/>
</dbReference>
<evidence type="ECO:0000259" key="11">
    <source>
        <dbReference type="PROSITE" id="PS50089"/>
    </source>
</evidence>
<dbReference type="EMBL" id="JAYDYQ010001088">
    <property type="protein sequence ID" value="KAK4488142.1"/>
    <property type="molecule type" value="Genomic_DNA"/>
</dbReference>
<dbReference type="CDD" id="cd17734">
    <property type="entry name" value="BRCT_Bard1_rpt1"/>
    <property type="match status" value="1"/>
</dbReference>
<evidence type="ECO:0000256" key="3">
    <source>
        <dbReference type="ARBA" id="ARBA00022737"/>
    </source>
</evidence>
<evidence type="ECO:0000256" key="4">
    <source>
        <dbReference type="ARBA" id="ARBA00022763"/>
    </source>
</evidence>
<dbReference type="InterPro" id="IPR001965">
    <property type="entry name" value="Znf_PHD"/>
</dbReference>
<dbReference type="Pfam" id="PF13923">
    <property type="entry name" value="zf-C3HC4_2"/>
    <property type="match status" value="1"/>
</dbReference>
<keyword evidence="8" id="KW-0539">Nucleus</keyword>
<keyword evidence="5 9" id="KW-0863">Zinc-finger</keyword>
<feature type="compositionally biased region" description="Basic residues" evidence="10">
    <location>
        <begin position="130"/>
        <end position="139"/>
    </location>
</feature>
<feature type="region of interest" description="Disordered" evidence="10">
    <location>
        <begin position="113"/>
        <end position="178"/>
    </location>
</feature>
<evidence type="ECO:0000313" key="14">
    <source>
        <dbReference type="EMBL" id="KAK4488142.1"/>
    </source>
</evidence>
<dbReference type="Gene3D" id="3.30.40.10">
    <property type="entry name" value="Zinc/RING finger domain, C3HC4 (zinc finger)"/>
    <property type="match status" value="2"/>
</dbReference>
<accession>A0ABR0DFX5</accession>
<dbReference type="PROSITE" id="PS00518">
    <property type="entry name" value="ZF_RING_1"/>
    <property type="match status" value="1"/>
</dbReference>
<dbReference type="PROSITE" id="PS50089">
    <property type="entry name" value="ZF_RING_2"/>
    <property type="match status" value="1"/>
</dbReference>
<dbReference type="PROSITE" id="PS50172">
    <property type="entry name" value="BRCT"/>
    <property type="match status" value="2"/>
</dbReference>
<feature type="domain" description="PHD-type" evidence="13">
    <location>
        <begin position="633"/>
        <end position="753"/>
    </location>
</feature>
<feature type="compositionally biased region" description="Polar residues" evidence="10">
    <location>
        <begin position="140"/>
        <end position="152"/>
    </location>
</feature>
<evidence type="ECO:0000313" key="15">
    <source>
        <dbReference type="Proteomes" id="UP001291926"/>
    </source>
</evidence>
<dbReference type="PROSITE" id="PS51805">
    <property type="entry name" value="EPHD"/>
    <property type="match status" value="1"/>
</dbReference>
<dbReference type="InterPro" id="IPR013083">
    <property type="entry name" value="Znf_RING/FYVE/PHD"/>
</dbReference>
<feature type="region of interest" description="Disordered" evidence="10">
    <location>
        <begin position="522"/>
        <end position="564"/>
    </location>
</feature>
<evidence type="ECO:0000256" key="10">
    <source>
        <dbReference type="SAM" id="MobiDB-lite"/>
    </source>
</evidence>
<keyword evidence="6" id="KW-0862">Zinc</keyword>
<feature type="compositionally biased region" description="Polar residues" evidence="10">
    <location>
        <begin position="375"/>
        <end position="404"/>
    </location>
</feature>
<dbReference type="Gene3D" id="3.40.50.10190">
    <property type="entry name" value="BRCT domain"/>
    <property type="match status" value="2"/>
</dbReference>
<feature type="region of interest" description="Disordered" evidence="10">
    <location>
        <begin position="310"/>
        <end position="406"/>
    </location>
</feature>
<evidence type="ECO:0000256" key="1">
    <source>
        <dbReference type="ARBA" id="ARBA00004123"/>
    </source>
</evidence>
<keyword evidence="7" id="KW-0234">DNA repair</keyword>
<comment type="caution">
    <text evidence="14">The sequence shown here is derived from an EMBL/GenBank/DDBJ whole genome shotgun (WGS) entry which is preliminary data.</text>
</comment>
<dbReference type="SUPFAM" id="SSF57850">
    <property type="entry name" value="RING/U-box"/>
    <property type="match status" value="1"/>
</dbReference>
<proteinExistence type="predicted"/>
<dbReference type="InterPro" id="IPR001357">
    <property type="entry name" value="BRCT_dom"/>
</dbReference>
<keyword evidence="15" id="KW-1185">Reference proteome</keyword>
<dbReference type="SMART" id="SM00249">
    <property type="entry name" value="PHD"/>
    <property type="match status" value="1"/>
</dbReference>
<evidence type="ECO:0000256" key="7">
    <source>
        <dbReference type="ARBA" id="ARBA00023204"/>
    </source>
</evidence>
<feature type="compositionally biased region" description="Polar residues" evidence="10">
    <location>
        <begin position="346"/>
        <end position="367"/>
    </location>
</feature>
<gene>
    <name evidence="14" type="ORF">RD792_003884</name>
</gene>
<dbReference type="PANTHER" id="PTHR13763:SF0">
    <property type="entry name" value="BREAST CANCER TYPE 1 SUSCEPTIBILITY PROTEIN"/>
    <property type="match status" value="1"/>
</dbReference>
<keyword evidence="3" id="KW-0677">Repeat</keyword>
<feature type="domain" description="RING-type" evidence="11">
    <location>
        <begin position="16"/>
        <end position="54"/>
    </location>
</feature>
<dbReference type="SUPFAM" id="SSF52113">
    <property type="entry name" value="BRCT domain"/>
    <property type="match status" value="2"/>
</dbReference>
<evidence type="ECO:0000256" key="6">
    <source>
        <dbReference type="ARBA" id="ARBA00022833"/>
    </source>
</evidence>
<evidence type="ECO:0000259" key="13">
    <source>
        <dbReference type="PROSITE" id="PS51805"/>
    </source>
</evidence>
<keyword evidence="4" id="KW-0227">DNA damage</keyword>
<sequence length="1028" mass="113939">MADVSHLERMGRELKCPICLGLLNSAVSLTCNHAFCNSCIEKSMKSALNCPVCKVPCRRREIRPAPHMDNLVSVYKSMEVASGVNIFITQNAASTNISDEDNQTDVNIYEARDNGKAHLGTLDSEDQKQSRTRRSKRASMTKQRAFGSSSVKPSFPNKKRVQVPQYPTSETQMQHEKPGGIGEIERNKPQESPVIQKDVPSICEKREPILSPFFWLREETDLETSSQQTDGNQDMYTPPETLCFSDIKDSDDDVPVNISPKRGTGILSNSTDFIDSEMFDWTQRPCSPELCSSPLVIQPIMSIQIEDTAEPNGAQEKAEAASTEAATGLKICSKKRETKGKRKTAKTSGNKGSMKTSNKRATNATETRISKRIKNTLSEETAVNNESEKVTNQNMQENSGSNKKLTNKGITIKNKKLCPEGGVQEIAAEKVLTLSDGIKPLANSNKASFIDFSAPENVIISSEGSSKLKKCGQNGKSTMKTNAPRKKFGDKIKAGKYQTENDTMKEQSSDVLISHLNTNVLPVGNDKVPNSGMTRKTCKEDSNNRGMTDKICEEDSNKMPKSKKVKFSVEDIPKNNSESLPTSGNESAMRGQTFQDIQGPISQPQKKISAKLDNATPILNDTVLLKCKTFPSPIQCAFCQSSKESEASGIMVHYFNGKLVLDSKKARSNSVHVHKNCTEWAPNVYFEDDNVMNLENELSRSRRIRCSCCGIKGAALGCYEKSCRKSFHVPCARLTPECRWDYENFVMLCPFHSSCQLPNEITKSQSKQKRKYATESKSHNHQAKTSDECTHILTTQWKAQKKSKNLVLCYSALSNTEKDILNEFEKMSGATILKNWDPSVTHVIASTDENGACRRTLKFLMGVLEGKWILSIQWFKACMEAGELVDEQPYEIAVDIHGIRDGPRLGRLRHLNKQPKLFDGYKFFFMGDFAPSYKGYLHDLVIAAGGKVLNRKPVGGDQSTSSSGFSATIFIIYSLELPEKCKQSKASSVLNSRRCDAEALGRSTGSVAASNSWILNSIAGYKLQSLGE</sequence>
<comment type="subcellular location">
    <subcellularLocation>
        <location evidence="1">Nucleus</location>
    </subcellularLocation>
</comment>
<dbReference type="Proteomes" id="UP001291926">
    <property type="component" value="Unassembled WGS sequence"/>
</dbReference>
<dbReference type="InterPro" id="IPR036420">
    <property type="entry name" value="BRCT_dom_sf"/>
</dbReference>
<organism evidence="14 15">
    <name type="scientific">Penstemon davidsonii</name>
    <dbReference type="NCBI Taxonomy" id="160366"/>
    <lineage>
        <taxon>Eukaryota</taxon>
        <taxon>Viridiplantae</taxon>
        <taxon>Streptophyta</taxon>
        <taxon>Embryophyta</taxon>
        <taxon>Tracheophyta</taxon>
        <taxon>Spermatophyta</taxon>
        <taxon>Magnoliopsida</taxon>
        <taxon>eudicotyledons</taxon>
        <taxon>Gunneridae</taxon>
        <taxon>Pentapetalae</taxon>
        <taxon>asterids</taxon>
        <taxon>lamiids</taxon>
        <taxon>Lamiales</taxon>
        <taxon>Plantaginaceae</taxon>
        <taxon>Cheloneae</taxon>
        <taxon>Penstemon</taxon>
    </lineage>
</organism>
<dbReference type="CDD" id="cd15571">
    <property type="entry name" value="ePHD"/>
    <property type="match status" value="1"/>
</dbReference>
<keyword evidence="2" id="KW-0479">Metal-binding</keyword>
<feature type="compositionally biased region" description="Basic and acidic residues" evidence="10">
    <location>
        <begin position="537"/>
        <end position="558"/>
    </location>
</feature>
<dbReference type="SMART" id="SM00184">
    <property type="entry name" value="RING"/>
    <property type="match status" value="1"/>
</dbReference>
<evidence type="ECO:0000259" key="12">
    <source>
        <dbReference type="PROSITE" id="PS50172"/>
    </source>
</evidence>
<dbReference type="Pfam" id="PF00533">
    <property type="entry name" value="BRCT"/>
    <property type="match status" value="1"/>
</dbReference>
<protein>
    <recommendedName>
        <fullName evidence="16">Protein BREAST CANCER SUSCEPTIBILITY 1 homolog</fullName>
    </recommendedName>
</protein>
<feature type="compositionally biased region" description="Basic residues" evidence="10">
    <location>
        <begin position="332"/>
        <end position="345"/>
    </location>
</feature>
<dbReference type="SMART" id="SM00292">
    <property type="entry name" value="BRCT"/>
    <property type="match status" value="2"/>
</dbReference>
<evidence type="ECO:0000256" key="2">
    <source>
        <dbReference type="ARBA" id="ARBA00022723"/>
    </source>
</evidence>
<name>A0ABR0DFX5_9LAMI</name>
<dbReference type="Pfam" id="PF13771">
    <property type="entry name" value="zf-HC5HC2H"/>
    <property type="match status" value="1"/>
</dbReference>
<evidence type="ECO:0000256" key="9">
    <source>
        <dbReference type="PROSITE-ProRule" id="PRU00175"/>
    </source>
</evidence>
<evidence type="ECO:0008006" key="16">
    <source>
        <dbReference type="Google" id="ProtNLM"/>
    </source>
</evidence>
<dbReference type="InterPro" id="IPR001841">
    <property type="entry name" value="Znf_RING"/>
</dbReference>
<dbReference type="InterPro" id="IPR034732">
    <property type="entry name" value="EPHD"/>
</dbReference>
<feature type="domain" description="BRCT" evidence="12">
    <location>
        <begin position="913"/>
        <end position="1028"/>
    </location>
</feature>
<evidence type="ECO:0000256" key="8">
    <source>
        <dbReference type="ARBA" id="ARBA00023242"/>
    </source>
</evidence>
<evidence type="ECO:0000256" key="5">
    <source>
        <dbReference type="ARBA" id="ARBA00022771"/>
    </source>
</evidence>
<dbReference type="PANTHER" id="PTHR13763">
    <property type="entry name" value="BREAST CANCER TYPE 1 SUSCEPTIBILITY PROTEIN BRCA1"/>
    <property type="match status" value="1"/>
</dbReference>
<feature type="domain" description="BRCT" evidence="12">
    <location>
        <begin position="798"/>
        <end position="892"/>
    </location>
</feature>
<reference evidence="14 15" key="1">
    <citation type="journal article" date="2023" name="bioRxiv">
        <title>Genome report: Whole genome sequence and annotation of Penstemon davidsonii.</title>
        <authorList>
            <person name="Ostevik K.L."/>
            <person name="Alabady M."/>
            <person name="Zhang M."/>
            <person name="Rausher M.D."/>
        </authorList>
    </citation>
    <scope>NUCLEOTIDE SEQUENCE [LARGE SCALE GENOMIC DNA]</scope>
    <source>
        <strain evidence="14">DNT005</strain>
        <tissue evidence="14">Whole leaf</tissue>
    </source>
</reference>